<dbReference type="OrthoDB" id="3067923at2759"/>
<gene>
    <name evidence="1" type="ORF">K435DRAFT_805065</name>
</gene>
<keyword evidence="2" id="KW-1185">Reference proteome</keyword>
<organism evidence="1 2">
    <name type="scientific">Dendrothele bispora (strain CBS 962.96)</name>
    <dbReference type="NCBI Taxonomy" id="1314807"/>
    <lineage>
        <taxon>Eukaryota</taxon>
        <taxon>Fungi</taxon>
        <taxon>Dikarya</taxon>
        <taxon>Basidiomycota</taxon>
        <taxon>Agaricomycotina</taxon>
        <taxon>Agaricomycetes</taxon>
        <taxon>Agaricomycetidae</taxon>
        <taxon>Agaricales</taxon>
        <taxon>Agaricales incertae sedis</taxon>
        <taxon>Dendrothele</taxon>
    </lineage>
</organism>
<proteinExistence type="predicted"/>
<evidence type="ECO:0000313" key="1">
    <source>
        <dbReference type="EMBL" id="THU86482.1"/>
    </source>
</evidence>
<dbReference type="AlphaFoldDB" id="A0A4S8LC99"/>
<evidence type="ECO:0000313" key="2">
    <source>
        <dbReference type="Proteomes" id="UP000297245"/>
    </source>
</evidence>
<sequence length="101" mass="10899">MERANGVVAELVPLLGSDAEICLRLKNPDIFFDAHANVRSDAFGIRSKLTASLLPLVSHAHRACKSSDPCYFECDSGYILVGHQCACNGCSTLPVPRALRP</sequence>
<accession>A0A4S8LC99</accession>
<dbReference type="EMBL" id="ML179495">
    <property type="protein sequence ID" value="THU86482.1"/>
    <property type="molecule type" value="Genomic_DNA"/>
</dbReference>
<dbReference type="Proteomes" id="UP000297245">
    <property type="component" value="Unassembled WGS sequence"/>
</dbReference>
<name>A0A4S8LC99_DENBC</name>
<protein>
    <submittedName>
        <fullName evidence="1">Uncharacterized protein</fullName>
    </submittedName>
</protein>
<reference evidence="1 2" key="1">
    <citation type="journal article" date="2019" name="Nat. Ecol. Evol.">
        <title>Megaphylogeny resolves global patterns of mushroom evolution.</title>
        <authorList>
            <person name="Varga T."/>
            <person name="Krizsan K."/>
            <person name="Foldi C."/>
            <person name="Dima B."/>
            <person name="Sanchez-Garcia M."/>
            <person name="Sanchez-Ramirez S."/>
            <person name="Szollosi G.J."/>
            <person name="Szarkandi J.G."/>
            <person name="Papp V."/>
            <person name="Albert L."/>
            <person name="Andreopoulos W."/>
            <person name="Angelini C."/>
            <person name="Antonin V."/>
            <person name="Barry K.W."/>
            <person name="Bougher N.L."/>
            <person name="Buchanan P."/>
            <person name="Buyck B."/>
            <person name="Bense V."/>
            <person name="Catcheside P."/>
            <person name="Chovatia M."/>
            <person name="Cooper J."/>
            <person name="Damon W."/>
            <person name="Desjardin D."/>
            <person name="Finy P."/>
            <person name="Geml J."/>
            <person name="Haridas S."/>
            <person name="Hughes K."/>
            <person name="Justo A."/>
            <person name="Karasinski D."/>
            <person name="Kautmanova I."/>
            <person name="Kiss B."/>
            <person name="Kocsube S."/>
            <person name="Kotiranta H."/>
            <person name="LaButti K.M."/>
            <person name="Lechner B.E."/>
            <person name="Liimatainen K."/>
            <person name="Lipzen A."/>
            <person name="Lukacs Z."/>
            <person name="Mihaltcheva S."/>
            <person name="Morgado L.N."/>
            <person name="Niskanen T."/>
            <person name="Noordeloos M.E."/>
            <person name="Ohm R.A."/>
            <person name="Ortiz-Santana B."/>
            <person name="Ovrebo C."/>
            <person name="Racz N."/>
            <person name="Riley R."/>
            <person name="Savchenko A."/>
            <person name="Shiryaev A."/>
            <person name="Soop K."/>
            <person name="Spirin V."/>
            <person name="Szebenyi C."/>
            <person name="Tomsovsky M."/>
            <person name="Tulloss R.E."/>
            <person name="Uehling J."/>
            <person name="Grigoriev I.V."/>
            <person name="Vagvolgyi C."/>
            <person name="Papp T."/>
            <person name="Martin F.M."/>
            <person name="Miettinen O."/>
            <person name="Hibbett D.S."/>
            <person name="Nagy L.G."/>
        </authorList>
    </citation>
    <scope>NUCLEOTIDE SEQUENCE [LARGE SCALE GENOMIC DNA]</scope>
    <source>
        <strain evidence="1 2">CBS 962.96</strain>
    </source>
</reference>